<comment type="caution">
    <text evidence="2">The sequence shown here is derived from an EMBL/GenBank/DDBJ whole genome shotgun (WGS) entry which is preliminary data.</text>
</comment>
<feature type="domain" description="Hydantoinase B/oxoprolinase" evidence="1">
    <location>
        <begin position="2"/>
        <end position="265"/>
    </location>
</feature>
<name>A0A932GNM6_UNCTE</name>
<evidence type="ECO:0000313" key="3">
    <source>
        <dbReference type="Proteomes" id="UP000741360"/>
    </source>
</evidence>
<dbReference type="EMBL" id="JACPSX010000059">
    <property type="protein sequence ID" value="MBI3014150.1"/>
    <property type="molecule type" value="Genomic_DNA"/>
</dbReference>
<reference evidence="2" key="1">
    <citation type="submission" date="2020-07" db="EMBL/GenBank/DDBJ databases">
        <title>Huge and variable diversity of episymbiotic CPR bacteria and DPANN archaea in groundwater ecosystems.</title>
        <authorList>
            <person name="He C.Y."/>
            <person name="Keren R."/>
            <person name="Whittaker M."/>
            <person name="Farag I.F."/>
            <person name="Doudna J."/>
            <person name="Cate J.H.D."/>
            <person name="Banfield J.F."/>
        </authorList>
    </citation>
    <scope>NUCLEOTIDE SEQUENCE</scope>
    <source>
        <strain evidence="2">NC_groundwater_717_Ag_S-0.2um_59_8</strain>
    </source>
</reference>
<accession>A0A932GNM6</accession>
<evidence type="ECO:0000313" key="2">
    <source>
        <dbReference type="EMBL" id="MBI3014150.1"/>
    </source>
</evidence>
<sequence>MGAYEPLYFHIPEGTLLNPGPDAAVANAPHIGRLVVNSVHSVFARLLYASGECDQCSASHGGSGCTVAFSGPNQWGAVSSDLMGFKQNPEGAGARTDLDGVDAYGFFWANQGRAPDVEDFESRYTFLHLSQKYRIDSCGFGRRRGGSGTYTAWMNYHVPEINALTLGNSSRIPVGGGLFGGYAANVAGNLLLRETSALGGDRRERVTRKARVPTKWVRPRDLESLLRDRNFARHCELRPAQNPPVVLERGDVIVGMNTGGHGYGDVLERSPEDVLQDFQSDLISARTVADIYCVVVDPRTGQVDSAATEARRHQERAKRLKRGVSFSEFEEAWSRKRPPDSALRYFGRWPDGAPLGAVRRG</sequence>
<dbReference type="Pfam" id="PF02538">
    <property type="entry name" value="Hydantoinase_B"/>
    <property type="match status" value="1"/>
</dbReference>
<dbReference type="Proteomes" id="UP000741360">
    <property type="component" value="Unassembled WGS sequence"/>
</dbReference>
<gene>
    <name evidence="2" type="ORF">HYY65_03575</name>
</gene>
<evidence type="ECO:0000259" key="1">
    <source>
        <dbReference type="Pfam" id="PF02538"/>
    </source>
</evidence>
<dbReference type="AlphaFoldDB" id="A0A932GNM6"/>
<dbReference type="InterPro" id="IPR003692">
    <property type="entry name" value="Hydantoinase_B"/>
</dbReference>
<dbReference type="GO" id="GO:0003824">
    <property type="term" value="F:catalytic activity"/>
    <property type="evidence" value="ECO:0007669"/>
    <property type="project" value="InterPro"/>
</dbReference>
<organism evidence="2 3">
    <name type="scientific">Tectimicrobiota bacterium</name>
    <dbReference type="NCBI Taxonomy" id="2528274"/>
    <lineage>
        <taxon>Bacteria</taxon>
        <taxon>Pseudomonadati</taxon>
        <taxon>Nitrospinota/Tectimicrobiota group</taxon>
        <taxon>Candidatus Tectimicrobiota</taxon>
    </lineage>
</organism>
<proteinExistence type="predicted"/>
<protein>
    <submittedName>
        <fullName evidence="2">Hydantoinase B/oxoprolinase family protein</fullName>
    </submittedName>
</protein>